<dbReference type="AlphaFoldDB" id="A0A0A9ECB6"/>
<name>A0A0A9ECB6_ARUDO</name>
<dbReference type="EMBL" id="GBRH01200224">
    <property type="protein sequence ID" value="JAD97671.1"/>
    <property type="molecule type" value="Transcribed_RNA"/>
</dbReference>
<protein>
    <submittedName>
        <fullName evidence="1">Uncharacterized protein</fullName>
    </submittedName>
</protein>
<sequence length="17" mass="2040">MAFHHYHSFGICCDRTD</sequence>
<evidence type="ECO:0000313" key="1">
    <source>
        <dbReference type="EMBL" id="JAD97671.1"/>
    </source>
</evidence>
<organism evidence="1">
    <name type="scientific">Arundo donax</name>
    <name type="common">Giant reed</name>
    <name type="synonym">Donax arundinaceus</name>
    <dbReference type="NCBI Taxonomy" id="35708"/>
    <lineage>
        <taxon>Eukaryota</taxon>
        <taxon>Viridiplantae</taxon>
        <taxon>Streptophyta</taxon>
        <taxon>Embryophyta</taxon>
        <taxon>Tracheophyta</taxon>
        <taxon>Spermatophyta</taxon>
        <taxon>Magnoliopsida</taxon>
        <taxon>Liliopsida</taxon>
        <taxon>Poales</taxon>
        <taxon>Poaceae</taxon>
        <taxon>PACMAD clade</taxon>
        <taxon>Arundinoideae</taxon>
        <taxon>Arundineae</taxon>
        <taxon>Arundo</taxon>
    </lineage>
</organism>
<reference evidence="1" key="1">
    <citation type="submission" date="2014-09" db="EMBL/GenBank/DDBJ databases">
        <authorList>
            <person name="Magalhaes I.L.F."/>
            <person name="Oliveira U."/>
            <person name="Santos F.R."/>
            <person name="Vidigal T.H.D.A."/>
            <person name="Brescovit A.D."/>
            <person name="Santos A.J."/>
        </authorList>
    </citation>
    <scope>NUCLEOTIDE SEQUENCE</scope>
    <source>
        <tissue evidence="1">Shoot tissue taken approximately 20 cm above the soil surface</tissue>
    </source>
</reference>
<proteinExistence type="predicted"/>
<accession>A0A0A9ECB6</accession>
<reference evidence="1" key="2">
    <citation type="journal article" date="2015" name="Data Brief">
        <title>Shoot transcriptome of the giant reed, Arundo donax.</title>
        <authorList>
            <person name="Barrero R.A."/>
            <person name="Guerrero F.D."/>
            <person name="Moolhuijzen P."/>
            <person name="Goolsby J.A."/>
            <person name="Tidwell J."/>
            <person name="Bellgard S.E."/>
            <person name="Bellgard M.I."/>
        </authorList>
    </citation>
    <scope>NUCLEOTIDE SEQUENCE</scope>
    <source>
        <tissue evidence="1">Shoot tissue taken approximately 20 cm above the soil surface</tissue>
    </source>
</reference>